<dbReference type="EMBL" id="CAMKVN010001558">
    <property type="protein sequence ID" value="CAI2176800.1"/>
    <property type="molecule type" value="Genomic_DNA"/>
</dbReference>
<keyword evidence="3" id="KW-1185">Reference proteome</keyword>
<feature type="region of interest" description="Disordered" evidence="1">
    <location>
        <begin position="50"/>
        <end position="77"/>
    </location>
</feature>
<sequence length="77" mass="8496">MMLKGGEDNMIVLFDRLRIGIDIIEIRAGNTRNSVSNSITPLAKSAEQVGKVDSKKPINRSGKAKQSTLEETIRKIL</sequence>
<dbReference type="Proteomes" id="UP001153678">
    <property type="component" value="Unassembled WGS sequence"/>
</dbReference>
<organism evidence="2 3">
    <name type="scientific">Funneliformis geosporum</name>
    <dbReference type="NCBI Taxonomy" id="1117311"/>
    <lineage>
        <taxon>Eukaryota</taxon>
        <taxon>Fungi</taxon>
        <taxon>Fungi incertae sedis</taxon>
        <taxon>Mucoromycota</taxon>
        <taxon>Glomeromycotina</taxon>
        <taxon>Glomeromycetes</taxon>
        <taxon>Glomerales</taxon>
        <taxon>Glomeraceae</taxon>
        <taxon>Funneliformis</taxon>
    </lineage>
</organism>
<reference evidence="2" key="1">
    <citation type="submission" date="2022-08" db="EMBL/GenBank/DDBJ databases">
        <authorList>
            <person name="Kallberg Y."/>
            <person name="Tangrot J."/>
            <person name="Rosling A."/>
        </authorList>
    </citation>
    <scope>NUCLEOTIDE SEQUENCE</scope>
    <source>
        <strain evidence="2">Wild A</strain>
    </source>
</reference>
<accession>A0A9W4SNK7</accession>
<evidence type="ECO:0000313" key="3">
    <source>
        <dbReference type="Proteomes" id="UP001153678"/>
    </source>
</evidence>
<comment type="caution">
    <text evidence="2">The sequence shown here is derived from an EMBL/GenBank/DDBJ whole genome shotgun (WGS) entry which is preliminary data.</text>
</comment>
<proteinExistence type="predicted"/>
<name>A0A9W4SNK7_9GLOM</name>
<evidence type="ECO:0000313" key="2">
    <source>
        <dbReference type="EMBL" id="CAI2176800.1"/>
    </source>
</evidence>
<evidence type="ECO:0000256" key="1">
    <source>
        <dbReference type="SAM" id="MobiDB-lite"/>
    </source>
</evidence>
<dbReference type="AlphaFoldDB" id="A0A9W4SNK7"/>
<gene>
    <name evidence="2" type="ORF">FWILDA_LOCUS7765</name>
</gene>
<protein>
    <submittedName>
        <fullName evidence="2">16930_t:CDS:1</fullName>
    </submittedName>
</protein>